<reference evidence="2 3" key="1">
    <citation type="submission" date="2019-09" db="EMBL/GenBank/DDBJ databases">
        <title>The hologenome of the rock-dwelling lichen Lasallia pustulata.</title>
        <authorList>
            <person name="Greshake Tzovaras B."/>
            <person name="Segers F."/>
            <person name="Bicker A."/>
            <person name="Dal Grande F."/>
            <person name="Otte J."/>
            <person name="Hankeln T."/>
            <person name="Schmitt I."/>
            <person name="Ebersberger I."/>
        </authorList>
    </citation>
    <scope>NUCLEOTIDE SEQUENCE [LARGE SCALE GENOMIC DNA]</scope>
    <source>
        <strain evidence="2">A1-1</strain>
    </source>
</reference>
<dbReference type="AlphaFoldDB" id="A0A5M8PMF9"/>
<name>A0A5M8PMF9_9LECA</name>
<evidence type="ECO:0000313" key="2">
    <source>
        <dbReference type="EMBL" id="KAA6410741.1"/>
    </source>
</evidence>
<dbReference type="EMBL" id="VXIT01000008">
    <property type="protein sequence ID" value="KAA6410741.1"/>
    <property type="molecule type" value="Genomic_DNA"/>
</dbReference>
<feature type="compositionally biased region" description="Polar residues" evidence="1">
    <location>
        <begin position="1"/>
        <end position="13"/>
    </location>
</feature>
<evidence type="ECO:0000313" key="3">
    <source>
        <dbReference type="Proteomes" id="UP000324767"/>
    </source>
</evidence>
<proteinExistence type="predicted"/>
<sequence length="92" mass="10307">MSTSNNDTSNPASSPAGRDVRLDEPQRSRSVQQPPCIQDGIEEEYRYKASLKRQLQGYSDRGEARAHYVDDWTNMFESLGSNGGNVPETSRL</sequence>
<gene>
    <name evidence="2" type="ORF">FRX48_05051</name>
</gene>
<comment type="caution">
    <text evidence="2">The sequence shown here is derived from an EMBL/GenBank/DDBJ whole genome shotgun (WGS) entry which is preliminary data.</text>
</comment>
<evidence type="ECO:0000256" key="1">
    <source>
        <dbReference type="SAM" id="MobiDB-lite"/>
    </source>
</evidence>
<protein>
    <submittedName>
        <fullName evidence="2">Uncharacterized protein</fullName>
    </submittedName>
</protein>
<feature type="region of interest" description="Disordered" evidence="1">
    <location>
        <begin position="1"/>
        <end position="41"/>
    </location>
</feature>
<accession>A0A5M8PMF9</accession>
<organism evidence="2 3">
    <name type="scientific">Lasallia pustulata</name>
    <dbReference type="NCBI Taxonomy" id="136370"/>
    <lineage>
        <taxon>Eukaryota</taxon>
        <taxon>Fungi</taxon>
        <taxon>Dikarya</taxon>
        <taxon>Ascomycota</taxon>
        <taxon>Pezizomycotina</taxon>
        <taxon>Lecanoromycetes</taxon>
        <taxon>OSLEUM clade</taxon>
        <taxon>Umbilicariomycetidae</taxon>
        <taxon>Umbilicariales</taxon>
        <taxon>Umbilicariaceae</taxon>
        <taxon>Lasallia</taxon>
    </lineage>
</organism>
<dbReference type="Proteomes" id="UP000324767">
    <property type="component" value="Unassembled WGS sequence"/>
</dbReference>
<feature type="compositionally biased region" description="Basic and acidic residues" evidence="1">
    <location>
        <begin position="18"/>
        <end position="27"/>
    </location>
</feature>